<keyword evidence="1" id="KW-0812">Transmembrane</keyword>
<organism evidence="2 3">
    <name type="scientific">Dioszegia hungarica</name>
    <dbReference type="NCBI Taxonomy" id="4972"/>
    <lineage>
        <taxon>Eukaryota</taxon>
        <taxon>Fungi</taxon>
        <taxon>Dikarya</taxon>
        <taxon>Basidiomycota</taxon>
        <taxon>Agaricomycotina</taxon>
        <taxon>Tremellomycetes</taxon>
        <taxon>Tremellales</taxon>
        <taxon>Bulleribasidiaceae</taxon>
        <taxon>Dioszegia</taxon>
    </lineage>
</organism>
<dbReference type="GeneID" id="77729252"/>
<dbReference type="PANTHER" id="PTHR34407">
    <property type="entry name" value="EXPRESSED PROTEIN"/>
    <property type="match status" value="1"/>
</dbReference>
<dbReference type="Proteomes" id="UP001164286">
    <property type="component" value="Unassembled WGS sequence"/>
</dbReference>
<reference evidence="2" key="1">
    <citation type="journal article" date="2022" name="G3 (Bethesda)">
        <title>High quality genome of the basidiomycete yeast Dioszegia hungarica PDD-24b-2 isolated from cloud water.</title>
        <authorList>
            <person name="Jarrige D."/>
            <person name="Haridas S."/>
            <person name="Bleykasten-Grosshans C."/>
            <person name="Joly M."/>
            <person name="Nadalig T."/>
            <person name="Sancelme M."/>
            <person name="Vuilleumier S."/>
            <person name="Grigoriev I.V."/>
            <person name="Amato P."/>
            <person name="Bringel F."/>
        </authorList>
    </citation>
    <scope>NUCLEOTIDE SEQUENCE</scope>
    <source>
        <strain evidence="2">PDD-24b-2</strain>
    </source>
</reference>
<keyword evidence="3" id="KW-1185">Reference proteome</keyword>
<feature type="transmembrane region" description="Helical" evidence="1">
    <location>
        <begin position="12"/>
        <end position="31"/>
    </location>
</feature>
<sequence>MRVNRQSPAGRANFRFLISLLLNLAVAVFVLSDLKGARDLILGAESEDLTAEVASPGRPDRSETAVSVLKPRACKPCEFTPALCAEIGDYNVARAIDSISANNRLRRVLAKIRAGQPFDFAVLGGSASLGHGIPYGKEHSDPDFDPANSRANLHRIIFDYLAGLAPQPKEVVIGASGKKEGKNGYINGSKAGTGSGYFAYCFPEHIPEDVDVVVIELGINDELLLQNLDTYEFMVRGVLDLPNKPAVIYAHIFNLLFNTMSSGGDLHRGLNRYYNIPMISSRDAMLSTILQDNTLVEKVFTRERGTPGDGDYSALDLRHISTYGHHITGGLVSAYIGMQLCDMESESEMRGDATVADVNVLYPIEPIPRMRLGTKWDPDTKLETLHPSCFSMDSKKHPLVPKAQKGWRKWNWKEKYYWISTDPGSTISFDFRTIVGEVSIHYLRSQTFGLGDLYCWVDNDRSKDTRMEGWWPLEFNIAQHMEIQGLSPGAHVLNCELTPDTHDPNGGHEFRLIGLTR</sequence>
<dbReference type="PANTHER" id="PTHR34407:SF1">
    <property type="entry name" value="SGNH HYDROLASE-TYPE ESTERASE DOMAIN-CONTAINING PROTEIN"/>
    <property type="match status" value="1"/>
</dbReference>
<accession>A0AA38LS25</accession>
<name>A0AA38LS25_9TREE</name>
<keyword evidence="1" id="KW-1133">Transmembrane helix</keyword>
<protein>
    <submittedName>
        <fullName evidence="2">CAS3p</fullName>
    </submittedName>
</protein>
<gene>
    <name evidence="2" type="ORF">MKK02DRAFT_38333</name>
</gene>
<evidence type="ECO:0000313" key="3">
    <source>
        <dbReference type="Proteomes" id="UP001164286"/>
    </source>
</evidence>
<proteinExistence type="predicted"/>
<dbReference type="SUPFAM" id="SSF52266">
    <property type="entry name" value="SGNH hydrolase"/>
    <property type="match status" value="1"/>
</dbReference>
<dbReference type="AlphaFoldDB" id="A0AA38LS25"/>
<comment type="caution">
    <text evidence="2">The sequence shown here is derived from an EMBL/GenBank/DDBJ whole genome shotgun (WGS) entry which is preliminary data.</text>
</comment>
<dbReference type="RefSeq" id="XP_052943452.1">
    <property type="nucleotide sequence ID" value="XM_053090047.1"/>
</dbReference>
<evidence type="ECO:0000313" key="2">
    <source>
        <dbReference type="EMBL" id="KAI9633675.1"/>
    </source>
</evidence>
<dbReference type="EMBL" id="JAKWFO010000008">
    <property type="protein sequence ID" value="KAI9633675.1"/>
    <property type="molecule type" value="Genomic_DNA"/>
</dbReference>
<keyword evidence="1" id="KW-0472">Membrane</keyword>
<dbReference type="CDD" id="cd00229">
    <property type="entry name" value="SGNH_hydrolase"/>
    <property type="match status" value="1"/>
</dbReference>
<evidence type="ECO:0000256" key="1">
    <source>
        <dbReference type="SAM" id="Phobius"/>
    </source>
</evidence>